<organism evidence="3 4">
    <name type="scientific">Panicum virgatum</name>
    <name type="common">Blackwell switchgrass</name>
    <dbReference type="NCBI Taxonomy" id="38727"/>
    <lineage>
        <taxon>Eukaryota</taxon>
        <taxon>Viridiplantae</taxon>
        <taxon>Streptophyta</taxon>
        <taxon>Embryophyta</taxon>
        <taxon>Tracheophyta</taxon>
        <taxon>Spermatophyta</taxon>
        <taxon>Magnoliopsida</taxon>
        <taxon>Liliopsida</taxon>
        <taxon>Poales</taxon>
        <taxon>Poaceae</taxon>
        <taxon>PACMAD clade</taxon>
        <taxon>Panicoideae</taxon>
        <taxon>Panicodae</taxon>
        <taxon>Paniceae</taxon>
        <taxon>Panicinae</taxon>
        <taxon>Panicum</taxon>
        <taxon>Panicum sect. Hiantes</taxon>
    </lineage>
</organism>
<dbReference type="EMBL" id="CM029051">
    <property type="protein sequence ID" value="KAG2563782.1"/>
    <property type="molecule type" value="Genomic_DNA"/>
</dbReference>
<comment type="caution">
    <text evidence="3">The sequence shown here is derived from an EMBL/GenBank/DDBJ whole genome shotgun (WGS) entry which is preliminary data.</text>
</comment>
<keyword evidence="1" id="KW-0472">Membrane</keyword>
<name>A0A8T0PTW8_PANVG</name>
<feature type="transmembrane region" description="Helical" evidence="1">
    <location>
        <begin position="71"/>
        <end position="94"/>
    </location>
</feature>
<reference evidence="3" key="1">
    <citation type="submission" date="2020-05" db="EMBL/GenBank/DDBJ databases">
        <title>WGS assembly of Panicum virgatum.</title>
        <authorList>
            <person name="Lovell J.T."/>
            <person name="Jenkins J."/>
            <person name="Shu S."/>
            <person name="Juenger T.E."/>
            <person name="Schmutz J."/>
        </authorList>
    </citation>
    <scope>NUCLEOTIDE SEQUENCE</scope>
    <source>
        <strain evidence="3">AP13</strain>
    </source>
</reference>
<dbReference type="PANTHER" id="PTHR24177">
    <property type="entry name" value="CASKIN"/>
    <property type="match status" value="1"/>
</dbReference>
<feature type="transmembrane region" description="Helical" evidence="1">
    <location>
        <begin position="19"/>
        <end position="36"/>
    </location>
</feature>
<accession>A0A8T0PTW8</accession>
<protein>
    <recommendedName>
        <fullName evidence="2">PGG domain-containing protein</fullName>
    </recommendedName>
</protein>
<proteinExistence type="predicted"/>
<gene>
    <name evidence="3" type="ORF">PVAP13_8KG361702</name>
</gene>
<keyword evidence="1" id="KW-1133">Transmembrane helix</keyword>
<dbReference type="Proteomes" id="UP000823388">
    <property type="component" value="Chromosome 8K"/>
</dbReference>
<evidence type="ECO:0000313" key="4">
    <source>
        <dbReference type="Proteomes" id="UP000823388"/>
    </source>
</evidence>
<dbReference type="AlphaFoldDB" id="A0A8T0PTW8"/>
<evidence type="ECO:0000256" key="1">
    <source>
        <dbReference type="SAM" id="Phobius"/>
    </source>
</evidence>
<dbReference type="PANTHER" id="PTHR24177:SF380">
    <property type="entry name" value="OS06G0294200 PROTEIN"/>
    <property type="match status" value="1"/>
</dbReference>
<dbReference type="Pfam" id="PF13962">
    <property type="entry name" value="PGG"/>
    <property type="match status" value="1"/>
</dbReference>
<evidence type="ECO:0000259" key="2">
    <source>
        <dbReference type="Pfam" id="PF13962"/>
    </source>
</evidence>
<dbReference type="GO" id="GO:0016020">
    <property type="term" value="C:membrane"/>
    <property type="evidence" value="ECO:0007669"/>
    <property type="project" value="TreeGrafter"/>
</dbReference>
<sequence length="171" mass="18683">MAAGGEGVENSMEYLLKKYLLLLATLVATVTYAAGLNPPGGSWPEDSPPSPGGRRIAGDSILRQTNYQRYIVFYFFNAFSFAASLVVSLLLLVLRKGIPRYLLHLMQTVMVVDLLGLVGAYAAGSGHDRFTRRILTAARRRASARSCGRRASARSCWCSPSSRRPSRTRPG</sequence>
<feature type="domain" description="PGG" evidence="2">
    <location>
        <begin position="17"/>
        <end position="125"/>
    </location>
</feature>
<feature type="transmembrane region" description="Helical" evidence="1">
    <location>
        <begin position="101"/>
        <end position="123"/>
    </location>
</feature>
<keyword evidence="1" id="KW-0812">Transmembrane</keyword>
<evidence type="ECO:0000313" key="3">
    <source>
        <dbReference type="EMBL" id="KAG2563782.1"/>
    </source>
</evidence>
<keyword evidence="4" id="KW-1185">Reference proteome</keyword>
<dbReference type="InterPro" id="IPR026961">
    <property type="entry name" value="PGG_dom"/>
</dbReference>